<dbReference type="AlphaFoldDB" id="A0A852W5B9"/>
<protein>
    <submittedName>
        <fullName evidence="1">Uncharacterized protein</fullName>
    </submittedName>
</protein>
<evidence type="ECO:0000313" key="2">
    <source>
        <dbReference type="Proteomes" id="UP000549695"/>
    </source>
</evidence>
<evidence type="ECO:0000313" key="1">
    <source>
        <dbReference type="EMBL" id="NYG04163.1"/>
    </source>
</evidence>
<comment type="caution">
    <text evidence="1">The sequence shown here is derived from an EMBL/GenBank/DDBJ whole genome shotgun (WGS) entry which is preliminary data.</text>
</comment>
<sequence length="33" mass="3280">MAYDLVASPEGRAAAADLESSADGGATLFVAHD</sequence>
<dbReference type="Proteomes" id="UP000549695">
    <property type="component" value="Unassembled WGS sequence"/>
</dbReference>
<dbReference type="EMBL" id="JACCCZ010000001">
    <property type="protein sequence ID" value="NYG04163.1"/>
    <property type="molecule type" value="Genomic_DNA"/>
</dbReference>
<proteinExistence type="predicted"/>
<reference evidence="1 2" key="1">
    <citation type="submission" date="2020-07" db="EMBL/GenBank/DDBJ databases">
        <title>Sequencing the genomes of 1000 actinobacteria strains.</title>
        <authorList>
            <person name="Klenk H.-P."/>
        </authorList>
    </citation>
    <scope>NUCLEOTIDE SEQUENCE [LARGE SCALE GENOMIC DNA]</scope>
    <source>
        <strain evidence="1 2">DSM 44749</strain>
    </source>
</reference>
<keyword evidence="2" id="KW-1185">Reference proteome</keyword>
<gene>
    <name evidence="1" type="ORF">HDA37_004448</name>
</gene>
<name>A0A852W5B9_PSEA5</name>
<accession>A0A852W5B9</accession>
<organism evidence="1 2">
    <name type="scientific">Pseudonocardia alni</name>
    <name type="common">Amycolata alni</name>
    <dbReference type="NCBI Taxonomy" id="33907"/>
    <lineage>
        <taxon>Bacteria</taxon>
        <taxon>Bacillati</taxon>
        <taxon>Actinomycetota</taxon>
        <taxon>Actinomycetes</taxon>
        <taxon>Pseudonocardiales</taxon>
        <taxon>Pseudonocardiaceae</taxon>
        <taxon>Pseudonocardia</taxon>
    </lineage>
</organism>